<evidence type="ECO:0000256" key="2">
    <source>
        <dbReference type="ARBA" id="ARBA00038160"/>
    </source>
</evidence>
<reference evidence="5" key="1">
    <citation type="submission" date="2020-11" db="EMBL/GenBank/DDBJ databases">
        <authorList>
            <consortium name="DOE Joint Genome Institute"/>
            <person name="Ahrendt S."/>
            <person name="Riley R."/>
            <person name="Andreopoulos W."/>
            <person name="Labutti K."/>
            <person name="Pangilinan J."/>
            <person name="Ruiz-Duenas F.J."/>
            <person name="Barrasa J.M."/>
            <person name="Sanchez-Garcia M."/>
            <person name="Camarero S."/>
            <person name="Miyauchi S."/>
            <person name="Serrano A."/>
            <person name="Linde D."/>
            <person name="Babiker R."/>
            <person name="Drula E."/>
            <person name="Ayuso-Fernandez I."/>
            <person name="Pacheco R."/>
            <person name="Padilla G."/>
            <person name="Ferreira P."/>
            <person name="Barriuso J."/>
            <person name="Kellner H."/>
            <person name="Castanera R."/>
            <person name="Alfaro M."/>
            <person name="Ramirez L."/>
            <person name="Pisabarro A.G."/>
            <person name="Kuo A."/>
            <person name="Tritt A."/>
            <person name="Lipzen A."/>
            <person name="He G."/>
            <person name="Yan M."/>
            <person name="Ng V."/>
            <person name="Cullen D."/>
            <person name="Martin F."/>
            <person name="Rosso M.-N."/>
            <person name="Henrissat B."/>
            <person name="Hibbett D."/>
            <person name="Martinez A.T."/>
            <person name="Grigoriev I.V."/>
        </authorList>
    </citation>
    <scope>NUCLEOTIDE SEQUENCE</scope>
    <source>
        <strain evidence="5">CIRM-BRFM 674</strain>
    </source>
</reference>
<keyword evidence="6" id="KW-1185">Reference proteome</keyword>
<dbReference type="Pfam" id="PF00856">
    <property type="entry name" value="SET"/>
    <property type="match status" value="1"/>
</dbReference>
<dbReference type="Pfam" id="PF00383">
    <property type="entry name" value="dCMP_cyt_deam_1"/>
    <property type="match status" value="1"/>
</dbReference>
<organism evidence="5 6">
    <name type="scientific">Pholiota conissans</name>
    <dbReference type="NCBI Taxonomy" id="109636"/>
    <lineage>
        <taxon>Eukaryota</taxon>
        <taxon>Fungi</taxon>
        <taxon>Dikarya</taxon>
        <taxon>Basidiomycota</taxon>
        <taxon>Agaricomycotina</taxon>
        <taxon>Agaricomycetes</taxon>
        <taxon>Agaricomycetidae</taxon>
        <taxon>Agaricales</taxon>
        <taxon>Agaricineae</taxon>
        <taxon>Strophariaceae</taxon>
        <taxon>Pholiota</taxon>
    </lineage>
</organism>
<dbReference type="OrthoDB" id="3180714at2759"/>
<accession>A0A9P6CV10</accession>
<feature type="domain" description="SET" evidence="4">
    <location>
        <begin position="17"/>
        <end position="125"/>
    </location>
</feature>
<dbReference type="GO" id="GO:0005737">
    <property type="term" value="C:cytoplasm"/>
    <property type="evidence" value="ECO:0007669"/>
    <property type="project" value="TreeGrafter"/>
</dbReference>
<dbReference type="Proteomes" id="UP000807469">
    <property type="component" value="Unassembled WGS sequence"/>
</dbReference>
<dbReference type="SUPFAM" id="SSF53927">
    <property type="entry name" value="Cytidine deaminase-like"/>
    <property type="match status" value="1"/>
</dbReference>
<feature type="compositionally biased region" description="Polar residues" evidence="3">
    <location>
        <begin position="392"/>
        <end position="409"/>
    </location>
</feature>
<dbReference type="PANTHER" id="PTHR11079:SF156">
    <property type="entry name" value="INACTIVE TRNA-SPECIFIC ADENOSINE DEAMINASE-LIKE PROTEIN 3-RELATED"/>
    <property type="match status" value="1"/>
</dbReference>
<dbReference type="GO" id="GO:0008033">
    <property type="term" value="P:tRNA processing"/>
    <property type="evidence" value="ECO:0007669"/>
    <property type="project" value="UniProtKB-KW"/>
</dbReference>
<dbReference type="PANTHER" id="PTHR11079">
    <property type="entry name" value="CYTOSINE DEAMINASE FAMILY MEMBER"/>
    <property type="match status" value="1"/>
</dbReference>
<evidence type="ECO:0000259" key="4">
    <source>
        <dbReference type="PROSITE" id="PS50280"/>
    </source>
</evidence>
<dbReference type="CDD" id="cd10540">
    <property type="entry name" value="SET_SpSet7-like"/>
    <property type="match status" value="1"/>
</dbReference>
<dbReference type="EMBL" id="MU155182">
    <property type="protein sequence ID" value="KAF9481206.1"/>
    <property type="molecule type" value="Genomic_DNA"/>
</dbReference>
<dbReference type="GO" id="GO:0052717">
    <property type="term" value="F:tRNA-specific adenosine-34 deaminase activity"/>
    <property type="evidence" value="ECO:0007669"/>
    <property type="project" value="TreeGrafter"/>
</dbReference>
<dbReference type="CDD" id="cd01285">
    <property type="entry name" value="nucleoside_deaminase"/>
    <property type="match status" value="1"/>
</dbReference>
<dbReference type="InterPro" id="IPR001214">
    <property type="entry name" value="SET_dom"/>
</dbReference>
<dbReference type="InterPro" id="IPR016193">
    <property type="entry name" value="Cytidine_deaminase-like"/>
</dbReference>
<evidence type="ECO:0000256" key="3">
    <source>
        <dbReference type="SAM" id="MobiDB-lite"/>
    </source>
</evidence>
<evidence type="ECO:0000313" key="6">
    <source>
        <dbReference type="Proteomes" id="UP000807469"/>
    </source>
</evidence>
<feature type="region of interest" description="Disordered" evidence="3">
    <location>
        <begin position="392"/>
        <end position="420"/>
    </location>
</feature>
<name>A0A9P6CV10_9AGAR</name>
<dbReference type="PROSITE" id="PS50280">
    <property type="entry name" value="SET"/>
    <property type="match status" value="1"/>
</dbReference>
<dbReference type="InterPro" id="IPR002125">
    <property type="entry name" value="CMP_dCMP_dom"/>
</dbReference>
<dbReference type="Gene3D" id="3.40.140.10">
    <property type="entry name" value="Cytidine Deaminase, domain 2"/>
    <property type="match status" value="1"/>
</dbReference>
<dbReference type="InterPro" id="IPR046341">
    <property type="entry name" value="SET_dom_sf"/>
</dbReference>
<gene>
    <name evidence="5" type="ORF">BDN70DRAFT_912372</name>
</gene>
<evidence type="ECO:0000256" key="1">
    <source>
        <dbReference type="ARBA" id="ARBA00022694"/>
    </source>
</evidence>
<protein>
    <recommendedName>
        <fullName evidence="4">SET domain-containing protein</fullName>
    </recommendedName>
</protein>
<dbReference type="Gene3D" id="2.170.270.10">
    <property type="entry name" value="SET domain"/>
    <property type="match status" value="1"/>
</dbReference>
<dbReference type="GO" id="GO:0005634">
    <property type="term" value="C:nucleus"/>
    <property type="evidence" value="ECO:0007669"/>
    <property type="project" value="TreeGrafter"/>
</dbReference>
<keyword evidence="1" id="KW-0819">tRNA processing</keyword>
<dbReference type="AlphaFoldDB" id="A0A9P6CV10"/>
<dbReference type="SUPFAM" id="SSF82199">
    <property type="entry name" value="SET domain"/>
    <property type="match status" value="1"/>
</dbReference>
<comment type="similarity">
    <text evidence="2">Belongs to the cytidine and deoxycytidylate deaminase family. ADAT3 subfamily.</text>
</comment>
<feature type="region of interest" description="Disordered" evidence="3">
    <location>
        <begin position="1"/>
        <end position="21"/>
    </location>
</feature>
<sequence length="508" mass="56699">MASNQEISEGPPHFNTSGCIIKSTRDKGRGVYASRLIPRNTLVEVSPVLLFSKDEYEKYGKHTIIDHYSFKWPDGRLALALGLGSIFNHSHSPNTSYTRDTKLDCIMYTTVHDVQPGEELCIYYGDNLWFSDANAGSSKEDTPDLDDGWGGLTAVAEDEVANGHPEIVNPYAEGPQEEIIPEDDLPFTRFKLPPEEEDPQSIRTVQAWVIDVPEPRHITTLLKWLKQVGLDGPELGHLKRIRKHDATTTLLLSTEPEAPDVPPDLNLPAPYLLPVPTSSALTLPSLTLKSALWPTMYTPRRKDEPEPWTRAKLKWAWDAMKRTFDRAIEAQTENELPIAALIPEPFSIARGEGVQPQISLPPFIASDTRRSTSHPLRHAAINAVRKLADYQASNGQDSDISTPKASLQEKSTESEETSRNGSNYLLTDRTFFITHEPCIMCSMALLHSRVKEVVYLYPMPRTGGCGGCACLPTLKGVNHRFAILQWKFGGKYGHFSEKDLEVDDTIDA</sequence>
<evidence type="ECO:0000313" key="5">
    <source>
        <dbReference type="EMBL" id="KAF9481206.1"/>
    </source>
</evidence>
<dbReference type="SMART" id="SM00317">
    <property type="entry name" value="SET"/>
    <property type="match status" value="1"/>
</dbReference>
<proteinExistence type="inferred from homology"/>
<comment type="caution">
    <text evidence="5">The sequence shown here is derived from an EMBL/GenBank/DDBJ whole genome shotgun (WGS) entry which is preliminary data.</text>
</comment>